<dbReference type="InterPro" id="IPR053822">
    <property type="entry name" value="SDE2-like_dom"/>
</dbReference>
<organism evidence="12 13">
    <name type="scientific">Geodia barretti</name>
    <name type="common">Barrett's horny sponge</name>
    <dbReference type="NCBI Taxonomy" id="519541"/>
    <lineage>
        <taxon>Eukaryota</taxon>
        <taxon>Metazoa</taxon>
        <taxon>Porifera</taxon>
        <taxon>Demospongiae</taxon>
        <taxon>Heteroscleromorpha</taxon>
        <taxon>Tetractinellida</taxon>
        <taxon>Astrophorina</taxon>
        <taxon>Geodiidae</taxon>
        <taxon>Geodia</taxon>
    </lineage>
</organism>
<evidence type="ECO:0000313" key="12">
    <source>
        <dbReference type="EMBL" id="CAI8021256.1"/>
    </source>
</evidence>
<evidence type="ECO:0000256" key="4">
    <source>
        <dbReference type="ARBA" id="ARBA00022490"/>
    </source>
</evidence>
<reference evidence="12" key="1">
    <citation type="submission" date="2023-03" db="EMBL/GenBank/DDBJ databases">
        <authorList>
            <person name="Steffen K."/>
            <person name="Cardenas P."/>
        </authorList>
    </citation>
    <scope>NUCLEOTIDE SEQUENCE</scope>
</reference>
<evidence type="ECO:0000256" key="1">
    <source>
        <dbReference type="ARBA" id="ARBA00004123"/>
    </source>
</evidence>
<evidence type="ECO:0000256" key="2">
    <source>
        <dbReference type="ARBA" id="ARBA00004496"/>
    </source>
</evidence>
<dbReference type="GO" id="GO:0005634">
    <property type="term" value="C:nucleus"/>
    <property type="evidence" value="ECO:0007669"/>
    <property type="project" value="UniProtKB-SubCell"/>
</dbReference>
<dbReference type="EMBL" id="CASHTH010001876">
    <property type="protein sequence ID" value="CAI8021256.1"/>
    <property type="molecule type" value="Genomic_DNA"/>
</dbReference>
<evidence type="ECO:0000259" key="10">
    <source>
        <dbReference type="Pfam" id="PF13297"/>
    </source>
</evidence>
<protein>
    <submittedName>
        <fullName evidence="12">Replication stress response regulator SDE2</fullName>
    </submittedName>
</protein>
<keyword evidence="8" id="KW-0131">Cell cycle</keyword>
<feature type="region of interest" description="Disordered" evidence="9">
    <location>
        <begin position="178"/>
        <end position="351"/>
    </location>
</feature>
<keyword evidence="13" id="KW-1185">Reference proteome</keyword>
<evidence type="ECO:0000256" key="6">
    <source>
        <dbReference type="ARBA" id="ARBA00023187"/>
    </source>
</evidence>
<evidence type="ECO:0000256" key="5">
    <source>
        <dbReference type="ARBA" id="ARBA00022664"/>
    </source>
</evidence>
<feature type="compositionally biased region" description="Basic residues" evidence="9">
    <location>
        <begin position="137"/>
        <end position="147"/>
    </location>
</feature>
<feature type="compositionally biased region" description="Basic and acidic residues" evidence="9">
    <location>
        <begin position="309"/>
        <end position="340"/>
    </location>
</feature>
<dbReference type="GO" id="GO:0008380">
    <property type="term" value="P:RNA splicing"/>
    <property type="evidence" value="ECO:0007669"/>
    <property type="project" value="UniProtKB-KW"/>
</dbReference>
<evidence type="ECO:0000256" key="3">
    <source>
        <dbReference type="ARBA" id="ARBA00008726"/>
    </source>
</evidence>
<dbReference type="Proteomes" id="UP001174909">
    <property type="component" value="Unassembled WGS sequence"/>
</dbReference>
<dbReference type="Pfam" id="PF13297">
    <property type="entry name" value="SDE2_2C"/>
    <property type="match status" value="1"/>
</dbReference>
<feature type="domain" description="SDE2/SF3A3 SAP" evidence="10">
    <location>
        <begin position="326"/>
        <end position="401"/>
    </location>
</feature>
<feature type="region of interest" description="Disordered" evidence="9">
    <location>
        <begin position="122"/>
        <end position="155"/>
    </location>
</feature>
<comment type="subcellular location">
    <subcellularLocation>
        <location evidence="2">Cytoplasm</location>
    </subcellularLocation>
    <subcellularLocation>
        <location evidence="1">Nucleus</location>
    </subcellularLocation>
</comment>
<comment type="caution">
    <text evidence="12">The sequence shown here is derived from an EMBL/GenBank/DDBJ whole genome shotgun (WGS) entry which is preliminary data.</text>
</comment>
<keyword evidence="6" id="KW-0508">mRNA splicing</keyword>
<dbReference type="InterPro" id="IPR051421">
    <property type="entry name" value="RNA_Proc_DNA_Dmg_Regulator"/>
</dbReference>
<proteinExistence type="inferred from homology"/>
<evidence type="ECO:0000259" key="11">
    <source>
        <dbReference type="Pfam" id="PF22782"/>
    </source>
</evidence>
<comment type="similarity">
    <text evidence="3">Belongs to the SDE2 family.</text>
</comment>
<dbReference type="PANTHER" id="PTHR12786:SF1">
    <property type="entry name" value="SPLICING REGULATOR SDE2"/>
    <property type="match status" value="1"/>
</dbReference>
<evidence type="ECO:0000256" key="7">
    <source>
        <dbReference type="ARBA" id="ARBA00023242"/>
    </source>
</evidence>
<accession>A0AA35S2Z9</accession>
<gene>
    <name evidence="12" type="ORF">GBAR_LOCUS12628</name>
</gene>
<dbReference type="GO" id="GO:0005737">
    <property type="term" value="C:cytoplasm"/>
    <property type="evidence" value="ECO:0007669"/>
    <property type="project" value="UniProtKB-SubCell"/>
</dbReference>
<feature type="compositionally biased region" description="Basic and acidic residues" evidence="9">
    <location>
        <begin position="122"/>
        <end position="136"/>
    </location>
</feature>
<sequence length="413" mass="44426">MAHNVLVVGFGDRVFNFPVTKAVEASTLRGWLDQRLGTGSDYHLTRGGAPLEETDIILCEEEWGTTLIRAHPVLCGGKGGFGALIRAVGSRANRSGNKEACRDLSGRRLRDVNAQKNVTKWLEDEPERKRRKQEEKRKRRLTKKVPPKHFFDDRDYMEQLRSTEEGMDDALKQGLEASGQKGKLPASNDTAGPSSAKKSKFWVGGGEEDLSESSEGDSDSESHEYKGVASGAGTTEGGLNSAGSSDEAAQSKPSDEEDMTGSAGKNRESSDGGSEGEPSRALAATHPEGDGETVGEGEEVKAGIDQAEIQDREVDQSQDKAEVTESPKDDVSTKPPKDDGPLDLNDYSSAGELESVGAERLKSVLQSLGLKCGGTLQERAARLFSTKGKSLEDLDPSLFAKAGKSRKRKNKAQ</sequence>
<feature type="domain" description="SDE2-like" evidence="11">
    <location>
        <begin position="76"/>
        <end position="172"/>
    </location>
</feature>
<evidence type="ECO:0000256" key="9">
    <source>
        <dbReference type="SAM" id="MobiDB-lite"/>
    </source>
</evidence>
<dbReference type="InterPro" id="IPR025086">
    <property type="entry name" value="SDE2/SF3A3_SAP"/>
</dbReference>
<feature type="compositionally biased region" description="Polar residues" evidence="9">
    <location>
        <begin position="237"/>
        <end position="252"/>
    </location>
</feature>
<feature type="compositionally biased region" description="Basic residues" evidence="9">
    <location>
        <begin position="403"/>
        <end position="413"/>
    </location>
</feature>
<keyword evidence="7" id="KW-0539">Nucleus</keyword>
<feature type="compositionally biased region" description="Acidic residues" evidence="9">
    <location>
        <begin position="206"/>
        <end position="219"/>
    </location>
</feature>
<dbReference type="Pfam" id="PF22782">
    <property type="entry name" value="SDE2"/>
    <property type="match status" value="1"/>
</dbReference>
<keyword evidence="5" id="KW-0507">mRNA processing</keyword>
<feature type="region of interest" description="Disordered" evidence="9">
    <location>
        <begin position="394"/>
        <end position="413"/>
    </location>
</feature>
<dbReference type="GO" id="GO:0006397">
    <property type="term" value="P:mRNA processing"/>
    <property type="evidence" value="ECO:0007669"/>
    <property type="project" value="UniProtKB-KW"/>
</dbReference>
<dbReference type="PANTHER" id="PTHR12786">
    <property type="entry name" value="SPLICING FACTOR SF3A-RELATED"/>
    <property type="match status" value="1"/>
</dbReference>
<dbReference type="AlphaFoldDB" id="A0AA35S2Z9"/>
<evidence type="ECO:0000256" key="8">
    <source>
        <dbReference type="ARBA" id="ARBA00023306"/>
    </source>
</evidence>
<evidence type="ECO:0000313" key="13">
    <source>
        <dbReference type="Proteomes" id="UP001174909"/>
    </source>
</evidence>
<keyword evidence="4" id="KW-0963">Cytoplasm</keyword>
<name>A0AA35S2Z9_GEOBA</name>